<comment type="catalytic activity">
    <reaction evidence="1">
        <text>Thiol-dependent hydrolysis of ester, thioester, amide, peptide and isopeptide bonds formed by the C-terminal Gly of ubiquitin (a 76-residue protein attached to proteins as an intracellular targeting signal).</text>
        <dbReference type="EC" id="3.4.19.12"/>
    </reaction>
</comment>
<dbReference type="GO" id="GO:0005737">
    <property type="term" value="C:cytoplasm"/>
    <property type="evidence" value="ECO:0007669"/>
    <property type="project" value="TreeGrafter"/>
</dbReference>
<dbReference type="EC" id="3.4.19.12" evidence="3"/>
<keyword evidence="7" id="KW-0788">Thiol protease</keyword>
<evidence type="ECO:0000256" key="5">
    <source>
        <dbReference type="ARBA" id="ARBA00022786"/>
    </source>
</evidence>
<evidence type="ECO:0000256" key="8">
    <source>
        <dbReference type="PROSITE-ProRule" id="PRU01393"/>
    </source>
</evidence>
<evidence type="ECO:0000256" key="4">
    <source>
        <dbReference type="ARBA" id="ARBA00022670"/>
    </source>
</evidence>
<dbReference type="Gene3D" id="3.40.532.10">
    <property type="entry name" value="Peptidase C12, ubiquitin carboxyl-terminal hydrolase"/>
    <property type="match status" value="1"/>
</dbReference>
<dbReference type="PANTHER" id="PTHR10589:SF16">
    <property type="entry name" value="UBIQUITIN CARBOXYL-TERMINAL HYDROLASE ISOZYME L5"/>
    <property type="match status" value="1"/>
</dbReference>
<organism evidence="10">
    <name type="scientific">Blastocystis hominis</name>
    <dbReference type="NCBI Taxonomy" id="12968"/>
    <lineage>
        <taxon>Eukaryota</taxon>
        <taxon>Sar</taxon>
        <taxon>Stramenopiles</taxon>
        <taxon>Bigyra</taxon>
        <taxon>Opalozoa</taxon>
        <taxon>Opalinata</taxon>
        <taxon>Blastocystidae</taxon>
        <taxon>Blastocystis</taxon>
    </lineage>
</organism>
<evidence type="ECO:0000313" key="11">
    <source>
        <dbReference type="Proteomes" id="UP000008312"/>
    </source>
</evidence>
<dbReference type="PANTHER" id="PTHR10589">
    <property type="entry name" value="UBIQUITIN CARBOXYL-TERMINAL HYDROLASE"/>
    <property type="match status" value="1"/>
</dbReference>
<dbReference type="SUPFAM" id="SSF54001">
    <property type="entry name" value="Cysteine proteinases"/>
    <property type="match status" value="1"/>
</dbReference>
<evidence type="ECO:0000256" key="3">
    <source>
        <dbReference type="ARBA" id="ARBA00012759"/>
    </source>
</evidence>
<reference evidence="10" key="1">
    <citation type="submission" date="2010-02" db="EMBL/GenBank/DDBJ databases">
        <title>Sequencing and annotation of the Blastocystis hominis genome.</title>
        <authorList>
            <person name="Wincker P."/>
        </authorList>
    </citation>
    <scope>NUCLEOTIDE SEQUENCE</scope>
    <source>
        <strain evidence="10">Singapore isolate B</strain>
    </source>
</reference>
<dbReference type="GO" id="GO:0004843">
    <property type="term" value="F:cysteine-type deubiquitinase activity"/>
    <property type="evidence" value="ECO:0007669"/>
    <property type="project" value="UniProtKB-EC"/>
</dbReference>
<dbReference type="GeneID" id="24923283"/>
<dbReference type="Proteomes" id="UP000008312">
    <property type="component" value="Unassembled WGS sequence"/>
</dbReference>
<dbReference type="OrthoDB" id="1924260at2759"/>
<protein>
    <recommendedName>
        <fullName evidence="3">ubiquitinyl hydrolase 1</fullName>
        <ecNumber evidence="3">3.4.19.12</ecNumber>
    </recommendedName>
</protein>
<keyword evidence="5" id="KW-0833">Ubl conjugation pathway</keyword>
<evidence type="ECO:0000259" key="9">
    <source>
        <dbReference type="PROSITE" id="PS52048"/>
    </source>
</evidence>
<evidence type="ECO:0000256" key="1">
    <source>
        <dbReference type="ARBA" id="ARBA00000707"/>
    </source>
</evidence>
<feature type="domain" description="UCH catalytic" evidence="9">
    <location>
        <begin position="1"/>
        <end position="139"/>
    </location>
</feature>
<dbReference type="RefSeq" id="XP_012898083.1">
    <property type="nucleotide sequence ID" value="XM_013042629.1"/>
</dbReference>
<name>D8M7J6_BLAHO</name>
<keyword evidence="11" id="KW-1185">Reference proteome</keyword>
<comment type="caution">
    <text evidence="8">Lacks conserved residue(s) required for the propagation of feature annotation.</text>
</comment>
<dbReference type="Pfam" id="PF01088">
    <property type="entry name" value="Peptidase_C12"/>
    <property type="match status" value="1"/>
</dbReference>
<dbReference type="GO" id="GO:0006511">
    <property type="term" value="P:ubiquitin-dependent protein catabolic process"/>
    <property type="evidence" value="ECO:0007669"/>
    <property type="project" value="InterPro"/>
</dbReference>
<evidence type="ECO:0000256" key="6">
    <source>
        <dbReference type="ARBA" id="ARBA00022801"/>
    </source>
</evidence>
<gene>
    <name evidence="10" type="ORF">GSBLH_T00007159001</name>
</gene>
<dbReference type="GO" id="GO:0016579">
    <property type="term" value="P:protein deubiquitination"/>
    <property type="evidence" value="ECO:0007669"/>
    <property type="project" value="TreeGrafter"/>
</dbReference>
<evidence type="ECO:0000313" key="10">
    <source>
        <dbReference type="EMBL" id="CBK24035.2"/>
    </source>
</evidence>
<sequence length="139" mass="15775">MQDNSCGMMAILHVLLNINDSTVVGSRIASYKDLFETIPSEMRGTIIAQQMDLIEINNNYEMHHPITIADQKESKENNHYCAFIPFSKVLYQMDGLLSGPVVMGSIPTPFSFLDGFDTEQQFREVLCDALQTRIQEIVR</sequence>
<keyword evidence="4" id="KW-0645">Protease</keyword>
<dbReference type="InParanoid" id="D8M7J6"/>
<accession>D8M7J6</accession>
<proteinExistence type="inferred from homology"/>
<dbReference type="InterPro" id="IPR038765">
    <property type="entry name" value="Papain-like_cys_pep_sf"/>
</dbReference>
<dbReference type="PROSITE" id="PS52048">
    <property type="entry name" value="UCH_DOMAIN"/>
    <property type="match status" value="1"/>
</dbReference>
<dbReference type="AlphaFoldDB" id="D8M7J6"/>
<comment type="similarity">
    <text evidence="2 8">Belongs to the peptidase C12 family.</text>
</comment>
<dbReference type="EMBL" id="FN668672">
    <property type="protein sequence ID" value="CBK24035.2"/>
    <property type="molecule type" value="Genomic_DNA"/>
</dbReference>
<dbReference type="InterPro" id="IPR036959">
    <property type="entry name" value="Peptidase_C12_UCH_sf"/>
</dbReference>
<evidence type="ECO:0000256" key="2">
    <source>
        <dbReference type="ARBA" id="ARBA00009326"/>
    </source>
</evidence>
<evidence type="ECO:0000256" key="7">
    <source>
        <dbReference type="ARBA" id="ARBA00022807"/>
    </source>
</evidence>
<keyword evidence="6" id="KW-0378">Hydrolase</keyword>
<dbReference type="InterPro" id="IPR001578">
    <property type="entry name" value="Peptidase_C12_UCH"/>
</dbReference>